<gene>
    <name evidence="2" type="ORF">HSB1_21230</name>
</gene>
<dbReference type="Proteomes" id="UP000007813">
    <property type="component" value="Unassembled WGS sequence"/>
</dbReference>
<evidence type="ECO:0000313" key="3">
    <source>
        <dbReference type="Proteomes" id="UP000007813"/>
    </source>
</evidence>
<dbReference type="InterPro" id="IPR051888">
    <property type="entry name" value="UPF0148_domain"/>
</dbReference>
<comment type="caution">
    <text evidence="2">The sequence shown here is derived from an EMBL/GenBank/DDBJ whole genome shotgun (WGS) entry which is preliminary data.</text>
</comment>
<protein>
    <recommendedName>
        <fullName evidence="4">Sjogrens syndrome scleroderma autoantigen 1</fullName>
    </recommendedName>
</protein>
<accession>J2ZGZ2</accession>
<dbReference type="PANTHER" id="PTHR16537:SF1">
    <property type="entry name" value="PROTEIN ZNRD2"/>
    <property type="match status" value="1"/>
</dbReference>
<dbReference type="Pfam" id="PF06677">
    <property type="entry name" value="Auto_anti-p27"/>
    <property type="match status" value="1"/>
</dbReference>
<evidence type="ECO:0000313" key="2">
    <source>
        <dbReference type="EMBL" id="EJN59965.1"/>
    </source>
</evidence>
<feature type="region of interest" description="Disordered" evidence="1">
    <location>
        <begin position="65"/>
        <end position="179"/>
    </location>
</feature>
<feature type="compositionally biased region" description="Basic and acidic residues" evidence="1">
    <location>
        <begin position="1"/>
        <end position="24"/>
    </location>
</feature>
<dbReference type="OrthoDB" id="26305at2157"/>
<dbReference type="RefSeq" id="WP_009367205.1">
    <property type="nucleotide sequence ID" value="NZ_ALJD01000004.1"/>
</dbReference>
<dbReference type="PATRIC" id="fig|1210908.3.peg.2033"/>
<dbReference type="eggNOG" id="arCOG00578">
    <property type="taxonomic scope" value="Archaea"/>
</dbReference>
<sequence length="221" mass="24102">MSEFDKEAEREKLREKFAKDDQKRQSTKRMSELLLKGATMTNSHCNTCGDPVFRFDGQEFCPSCQDAEVSGGQIRLRNPSGQQAAQTQTDSSEREATAASETQQAQQTKQAQQAQQAQETPQARDGETADPAVEPTQPPVPTSDAADESKTAATSPETRAAAETKTSSTGDDANLDTARAALRRTVTRYAEEAERTDDPRRARELLAAAHEAAETLAALRR</sequence>
<feature type="region of interest" description="Disordered" evidence="1">
    <location>
        <begin position="1"/>
        <end position="33"/>
    </location>
</feature>
<evidence type="ECO:0000256" key="1">
    <source>
        <dbReference type="SAM" id="MobiDB-lite"/>
    </source>
</evidence>
<dbReference type="InterPro" id="IPR009563">
    <property type="entry name" value="SSSCA1"/>
</dbReference>
<evidence type="ECO:0008006" key="4">
    <source>
        <dbReference type="Google" id="ProtNLM"/>
    </source>
</evidence>
<organism evidence="2 3">
    <name type="scientific">Halogranum salarium B-1</name>
    <dbReference type="NCBI Taxonomy" id="1210908"/>
    <lineage>
        <taxon>Archaea</taxon>
        <taxon>Methanobacteriati</taxon>
        <taxon>Methanobacteriota</taxon>
        <taxon>Stenosarchaea group</taxon>
        <taxon>Halobacteria</taxon>
        <taxon>Halobacteriales</taxon>
        <taxon>Haloferacaceae</taxon>
    </lineage>
</organism>
<feature type="compositionally biased region" description="Polar residues" evidence="1">
    <location>
        <begin position="79"/>
        <end position="90"/>
    </location>
</feature>
<feature type="compositionally biased region" description="Low complexity" evidence="1">
    <location>
        <begin position="97"/>
        <end position="121"/>
    </location>
</feature>
<name>J2ZGZ2_9EURY</name>
<proteinExistence type="predicted"/>
<dbReference type="EMBL" id="ALJD01000004">
    <property type="protein sequence ID" value="EJN59965.1"/>
    <property type="molecule type" value="Genomic_DNA"/>
</dbReference>
<dbReference type="PANTHER" id="PTHR16537">
    <property type="entry name" value="SJOEGREN SYNDROME/SCLERODERMA AUTOANTIGEN 1"/>
    <property type="match status" value="1"/>
</dbReference>
<dbReference type="AlphaFoldDB" id="J2ZGZ2"/>
<reference evidence="2 3" key="1">
    <citation type="journal article" date="2012" name="J. Bacteriol.">
        <title>Draft Genome Sequence of the Extremely Halophilic Archaeon Halogranum salarium B-1T.</title>
        <authorList>
            <person name="Kim K.K."/>
            <person name="Lee K.C."/>
            <person name="Lee J.S."/>
        </authorList>
    </citation>
    <scope>NUCLEOTIDE SEQUENCE [LARGE SCALE GENOMIC DNA]</scope>
    <source>
        <strain evidence="2 3">B-1</strain>
    </source>
</reference>